<gene>
    <name evidence="2" type="ORF">BLITH_1321</name>
</gene>
<reference evidence="2 3" key="1">
    <citation type="submission" date="2017-08" db="EMBL/GenBank/DDBJ databases">
        <title>Burning lignite coal seam in the remote Altai Mountains harbors a hydrogen-driven thermophilic microbial community.</title>
        <authorList>
            <person name="Kadnikov V.V."/>
            <person name="Mardanov A.V."/>
            <person name="Ivasenko D."/>
            <person name="Beletsky A.V."/>
            <person name="Karnachuk O.V."/>
            <person name="Ravin N.V."/>
        </authorList>
    </citation>
    <scope>NUCLEOTIDE SEQUENCE [LARGE SCALE GENOMIC DNA]</scope>
    <source>
        <strain evidence="2">AL31</strain>
    </source>
</reference>
<evidence type="ECO:0000313" key="2">
    <source>
        <dbReference type="EMBL" id="PTQ51683.1"/>
    </source>
</evidence>
<dbReference type="AlphaFoldDB" id="A0A2T5G678"/>
<dbReference type="EMBL" id="PEBW01000004">
    <property type="protein sequence ID" value="PTQ51683.1"/>
    <property type="molecule type" value="Genomic_DNA"/>
</dbReference>
<protein>
    <recommendedName>
        <fullName evidence="4">Alkaline shock family protein YloU</fullName>
    </recommendedName>
</protein>
<accession>A0A2T5G678</accession>
<proteinExistence type="predicted"/>
<keyword evidence="1" id="KW-1133">Transmembrane helix</keyword>
<keyword evidence="1" id="KW-0472">Membrane</keyword>
<evidence type="ECO:0008006" key="4">
    <source>
        <dbReference type="Google" id="ProtNLM"/>
    </source>
</evidence>
<feature type="transmembrane region" description="Helical" evidence="1">
    <location>
        <begin position="50"/>
        <end position="68"/>
    </location>
</feature>
<dbReference type="NCBIfam" id="NF033218">
    <property type="entry name" value="anchor_AmaP"/>
    <property type="match status" value="1"/>
</dbReference>
<keyword evidence="1" id="KW-0812">Transmembrane</keyword>
<evidence type="ECO:0000256" key="1">
    <source>
        <dbReference type="SAM" id="Phobius"/>
    </source>
</evidence>
<name>A0A2T5G678_9BACL</name>
<dbReference type="Proteomes" id="UP000244016">
    <property type="component" value="Unassembled WGS sequence"/>
</dbReference>
<evidence type="ECO:0000313" key="3">
    <source>
        <dbReference type="Proteomes" id="UP000244016"/>
    </source>
</evidence>
<sequence>MHPVDRFFLKVFSFLALLASLLLFVVGLGVFENGVLDALGYVYARVELRAVVLAVAFLLLLGSLRYLLYRAGEDEPPALLSRTELGETRISLAAMERLAERVVEAIPGIQETHVRFVPSETEGNRYTISVKVSGGEPLPDLVGRIQSEVKHEVEGATGVPIHQISVYVDNVTKTTSSGRRRRGE</sequence>
<comment type="caution">
    <text evidence="2">The sequence shown here is derived from an EMBL/GenBank/DDBJ whole genome shotgun (WGS) entry which is preliminary data.</text>
</comment>
<organism evidence="2 3">
    <name type="scientific">Brockia lithotrophica</name>
    <dbReference type="NCBI Taxonomy" id="933949"/>
    <lineage>
        <taxon>Bacteria</taxon>
        <taxon>Bacillati</taxon>
        <taxon>Bacillota</taxon>
        <taxon>Bacilli</taxon>
        <taxon>Bacillales</taxon>
        <taxon>Bacillales Family X. Incertae Sedis</taxon>
        <taxon>Brockia</taxon>
    </lineage>
</organism>
<feature type="transmembrane region" description="Helical" evidence="1">
    <location>
        <begin position="7"/>
        <end position="30"/>
    </location>
</feature>